<feature type="transmembrane region" description="Helical" evidence="1">
    <location>
        <begin position="6"/>
        <end position="27"/>
    </location>
</feature>
<evidence type="ECO:0000313" key="3">
    <source>
        <dbReference type="Proteomes" id="UP000001889"/>
    </source>
</evidence>
<dbReference type="STRING" id="637910.ROD_33561"/>
<evidence type="ECO:0000256" key="1">
    <source>
        <dbReference type="SAM" id="Phobius"/>
    </source>
</evidence>
<keyword evidence="1" id="KW-0472">Membrane</keyword>
<keyword evidence="1" id="KW-1133">Transmembrane helix</keyword>
<proteinExistence type="predicted"/>
<organism evidence="2 3">
    <name type="scientific">Citrobacter rodentium (strain ICC168)</name>
    <name type="common">Citrobacter freundii biotype 4280</name>
    <dbReference type="NCBI Taxonomy" id="637910"/>
    <lineage>
        <taxon>Bacteria</taxon>
        <taxon>Pseudomonadati</taxon>
        <taxon>Pseudomonadota</taxon>
        <taxon>Gammaproteobacteria</taxon>
        <taxon>Enterobacterales</taxon>
        <taxon>Enterobacteriaceae</taxon>
        <taxon>Citrobacter</taxon>
    </lineage>
</organism>
<dbReference type="Proteomes" id="UP000001889">
    <property type="component" value="Chromosome"/>
</dbReference>
<dbReference type="HOGENOM" id="CLU_3023767_0_0_6"/>
<dbReference type="KEGG" id="cro:ROD_33561"/>
<keyword evidence="1" id="KW-0812">Transmembrane</keyword>
<sequence length="55" mass="6680">MFLTDCGKLSFSIVMLHIIRYACIIYMDKDKILQRMQIPYCFSMYFKEGYKYVYG</sequence>
<reference evidence="2 3" key="1">
    <citation type="journal article" date="2010" name="J. Bacteriol.">
        <title>The Citrobacter rodentium genome sequence reveals convergent evolution with human pathogenic Escherichia coli.</title>
        <authorList>
            <person name="Petty N.K."/>
            <person name="Bulgin R."/>
            <person name="Crepin V.F."/>
            <person name="Cerdeno-Tarraga A.M."/>
            <person name="Schroeder G.N."/>
            <person name="Quail M.A."/>
            <person name="Lennard N."/>
            <person name="Corton C."/>
            <person name="Barron A."/>
            <person name="Clark L."/>
            <person name="Toribio A.L."/>
            <person name="Parkhill J."/>
            <person name="Dougan G."/>
            <person name="Frankel G."/>
            <person name="Thomson N.R."/>
        </authorList>
    </citation>
    <scope>NUCLEOTIDE SEQUENCE [LARGE SCALE GENOMIC DNA]</scope>
    <source>
        <strain evidence="2 3">ICC168</strain>
    </source>
</reference>
<protein>
    <submittedName>
        <fullName evidence="2">Membrane protein</fullName>
    </submittedName>
</protein>
<gene>
    <name evidence="2" type="ordered locus">ROD_33561</name>
</gene>
<keyword evidence="3" id="KW-1185">Reference proteome</keyword>
<name>D2TP07_CITRI</name>
<dbReference type="EMBL" id="FN543502">
    <property type="protein sequence ID" value="CBG90071.1"/>
    <property type="molecule type" value="Genomic_DNA"/>
</dbReference>
<evidence type="ECO:0000313" key="2">
    <source>
        <dbReference type="EMBL" id="CBG90071.1"/>
    </source>
</evidence>
<dbReference type="AlphaFoldDB" id="D2TP07"/>
<accession>D2TP07</accession>